<protein>
    <submittedName>
        <fullName evidence="1">Uncharacterized protein</fullName>
    </submittedName>
</protein>
<accession>A0ABV5LUP5</accession>
<dbReference type="EMBL" id="JBHMDM010000007">
    <property type="protein sequence ID" value="MFB9377784.1"/>
    <property type="molecule type" value="Genomic_DNA"/>
</dbReference>
<name>A0ABV5LUP5_9ACTN</name>
<gene>
    <name evidence="1" type="ORF">ACFFVI_12480</name>
</gene>
<reference evidence="1 2" key="1">
    <citation type="submission" date="2024-09" db="EMBL/GenBank/DDBJ databases">
        <authorList>
            <person name="Sun Q."/>
            <person name="Mori K."/>
        </authorList>
    </citation>
    <scope>NUCLEOTIDE SEQUENCE [LARGE SCALE GENOMIC DNA]</scope>
    <source>
        <strain evidence="1 2">TISTR 1856</strain>
    </source>
</reference>
<evidence type="ECO:0000313" key="1">
    <source>
        <dbReference type="EMBL" id="MFB9377784.1"/>
    </source>
</evidence>
<keyword evidence="2" id="KW-1185">Reference proteome</keyword>
<comment type="caution">
    <text evidence="1">The sequence shown here is derived from an EMBL/GenBank/DDBJ whole genome shotgun (WGS) entry which is preliminary data.</text>
</comment>
<sequence>MRLSEVLAGLTDDLELRALVADLGILPPRFLDLDGLRRRRARNLTPREALTLSRRGHPALLLTFGLCSGLTVEQLAALLAAPEVAGAAAVGEADLRLYGRAATRVVVVSLASWDG</sequence>
<evidence type="ECO:0000313" key="2">
    <source>
        <dbReference type="Proteomes" id="UP001589748"/>
    </source>
</evidence>
<dbReference type="Proteomes" id="UP001589748">
    <property type="component" value="Unassembled WGS sequence"/>
</dbReference>
<proteinExistence type="predicted"/>
<dbReference type="RefSeq" id="WP_380137872.1">
    <property type="nucleotide sequence ID" value="NZ_JBHLUI010000008.1"/>
</dbReference>
<organism evidence="1 2">
    <name type="scientific">Kineococcus gynurae</name>
    <dbReference type="NCBI Taxonomy" id="452979"/>
    <lineage>
        <taxon>Bacteria</taxon>
        <taxon>Bacillati</taxon>
        <taxon>Actinomycetota</taxon>
        <taxon>Actinomycetes</taxon>
        <taxon>Kineosporiales</taxon>
        <taxon>Kineosporiaceae</taxon>
        <taxon>Kineococcus</taxon>
    </lineage>
</organism>